<sequence>MGALDFLTEIIHELIAMIQENRCRALVAYVHGILQRSKLQKCLLHSLLTCVHNVRHHVNAEKVPLSVDILEFNDGSRTAKNDFNDLITGYQSSLLYLSATVIQLELVIKNGFQNFTDQDTGSVNADKLSINQQIYNSPLHRAPVREPHVGMVELRMFLLTVLNALKKQPFRQEQWLNFVVQILPFLDRSLSTFSVHIVEQLCKNLECAVSAAYCSPDDRAHAVAATAHAHSPDTISQPSYPTNYVIQILETLTTFVHYCLIDNSSQTSAHPPSQATTVSSNPSLASSVMNAIPGTRGATELISSLVK</sequence>
<name>A0A183E822_9BILA</name>
<evidence type="ECO:0000313" key="4">
    <source>
        <dbReference type="WBParaSite" id="GPUH_0001713501-mRNA-1"/>
    </source>
</evidence>
<dbReference type="Pfam" id="PF24601">
    <property type="entry name" value="TPR_DOP1"/>
    <property type="match status" value="1"/>
</dbReference>
<dbReference type="OrthoDB" id="297643at2759"/>
<dbReference type="InterPro" id="IPR040314">
    <property type="entry name" value="DOP1"/>
</dbReference>
<gene>
    <name evidence="2" type="ORF">GPUH_LOCUS17113</name>
</gene>
<evidence type="ECO:0000313" key="2">
    <source>
        <dbReference type="EMBL" id="VDN29193.1"/>
    </source>
</evidence>
<reference evidence="2 3" key="2">
    <citation type="submission" date="2018-11" db="EMBL/GenBank/DDBJ databases">
        <authorList>
            <consortium name="Pathogen Informatics"/>
        </authorList>
    </citation>
    <scope>NUCLEOTIDE SEQUENCE [LARGE SCALE GENOMIC DNA]</scope>
</reference>
<dbReference type="GO" id="GO:0006895">
    <property type="term" value="P:Golgi to endosome transport"/>
    <property type="evidence" value="ECO:0007669"/>
    <property type="project" value="InterPro"/>
</dbReference>
<dbReference type="WBParaSite" id="GPUH_0001713501-mRNA-1">
    <property type="protein sequence ID" value="GPUH_0001713501-mRNA-1"/>
    <property type="gene ID" value="GPUH_0001713501"/>
</dbReference>
<keyword evidence="3" id="KW-1185">Reference proteome</keyword>
<dbReference type="GO" id="GO:0005768">
    <property type="term" value="C:endosome"/>
    <property type="evidence" value="ECO:0007669"/>
    <property type="project" value="TreeGrafter"/>
</dbReference>
<dbReference type="InterPro" id="IPR056459">
    <property type="entry name" value="TPR_DOP1"/>
</dbReference>
<evidence type="ECO:0000259" key="1">
    <source>
        <dbReference type="Pfam" id="PF24601"/>
    </source>
</evidence>
<dbReference type="GO" id="GO:0005802">
    <property type="term" value="C:trans-Golgi network"/>
    <property type="evidence" value="ECO:0007669"/>
    <property type="project" value="TreeGrafter"/>
</dbReference>
<feature type="domain" description="DOP1-like TPR" evidence="1">
    <location>
        <begin position="3"/>
        <end position="262"/>
    </location>
</feature>
<evidence type="ECO:0000313" key="3">
    <source>
        <dbReference type="Proteomes" id="UP000271098"/>
    </source>
</evidence>
<dbReference type="AlphaFoldDB" id="A0A183E822"/>
<accession>A0A183E822</accession>
<dbReference type="GO" id="GO:0005829">
    <property type="term" value="C:cytosol"/>
    <property type="evidence" value="ECO:0007669"/>
    <property type="project" value="GOC"/>
</dbReference>
<organism evidence="4">
    <name type="scientific">Gongylonema pulchrum</name>
    <dbReference type="NCBI Taxonomy" id="637853"/>
    <lineage>
        <taxon>Eukaryota</taxon>
        <taxon>Metazoa</taxon>
        <taxon>Ecdysozoa</taxon>
        <taxon>Nematoda</taxon>
        <taxon>Chromadorea</taxon>
        <taxon>Rhabditida</taxon>
        <taxon>Spirurina</taxon>
        <taxon>Spiruromorpha</taxon>
        <taxon>Spiruroidea</taxon>
        <taxon>Gongylonematidae</taxon>
        <taxon>Gongylonema</taxon>
    </lineage>
</organism>
<dbReference type="PANTHER" id="PTHR14042:SF24">
    <property type="entry name" value="PROTEIN DOPEY-1 HOMOLOG"/>
    <property type="match status" value="1"/>
</dbReference>
<dbReference type="Proteomes" id="UP000271098">
    <property type="component" value="Unassembled WGS sequence"/>
</dbReference>
<proteinExistence type="predicted"/>
<reference evidence="4" key="1">
    <citation type="submission" date="2016-06" db="UniProtKB">
        <authorList>
            <consortium name="WormBaseParasite"/>
        </authorList>
    </citation>
    <scope>IDENTIFICATION</scope>
</reference>
<dbReference type="EMBL" id="UYRT01084705">
    <property type="protein sequence ID" value="VDN29193.1"/>
    <property type="molecule type" value="Genomic_DNA"/>
</dbReference>
<dbReference type="PANTHER" id="PTHR14042">
    <property type="entry name" value="DOPEY-RELATED"/>
    <property type="match status" value="1"/>
</dbReference>
<protein>
    <submittedName>
        <fullName evidence="4">Protein dopey-1</fullName>
    </submittedName>
</protein>